<dbReference type="InterPro" id="IPR016181">
    <property type="entry name" value="Acyl_CoA_acyltransferase"/>
</dbReference>
<dbReference type="PROSITE" id="PS51186">
    <property type="entry name" value="GNAT"/>
    <property type="match status" value="1"/>
</dbReference>
<reference evidence="4 5" key="1">
    <citation type="submission" date="2020-10" db="EMBL/GenBank/DDBJ databases">
        <title>Bacillus sp. HD4P25, an endophyte from a halophyte.</title>
        <authorList>
            <person name="Sun J.-Q."/>
        </authorList>
    </citation>
    <scope>NUCLEOTIDE SEQUENCE [LARGE SCALE GENOMIC DNA]</scope>
    <source>
        <strain evidence="4 5">YIM 93174</strain>
    </source>
</reference>
<evidence type="ECO:0000256" key="1">
    <source>
        <dbReference type="ARBA" id="ARBA00022679"/>
    </source>
</evidence>
<keyword evidence="5" id="KW-1185">Reference proteome</keyword>
<name>A0ABR9QN21_9BACI</name>
<protein>
    <submittedName>
        <fullName evidence="4">GNAT family N-acetyltransferase</fullName>
    </submittedName>
</protein>
<dbReference type="EMBL" id="JADCLJ010000024">
    <property type="protein sequence ID" value="MBE4909910.1"/>
    <property type="molecule type" value="Genomic_DNA"/>
</dbReference>
<evidence type="ECO:0000259" key="3">
    <source>
        <dbReference type="PROSITE" id="PS51186"/>
    </source>
</evidence>
<gene>
    <name evidence="4" type="ORF">IMZ08_17890</name>
</gene>
<accession>A0ABR9QN21</accession>
<dbReference type="PANTHER" id="PTHR43420">
    <property type="entry name" value="ACETYLTRANSFERASE"/>
    <property type="match status" value="1"/>
</dbReference>
<organism evidence="4 5">
    <name type="scientific">Litchfieldia luteola</name>
    <dbReference type="NCBI Taxonomy" id="682179"/>
    <lineage>
        <taxon>Bacteria</taxon>
        <taxon>Bacillati</taxon>
        <taxon>Bacillota</taxon>
        <taxon>Bacilli</taxon>
        <taxon>Bacillales</taxon>
        <taxon>Bacillaceae</taxon>
        <taxon>Litchfieldia</taxon>
    </lineage>
</organism>
<keyword evidence="2" id="KW-0012">Acyltransferase</keyword>
<dbReference type="Gene3D" id="3.40.630.30">
    <property type="match status" value="1"/>
</dbReference>
<dbReference type="InterPro" id="IPR050680">
    <property type="entry name" value="YpeA/RimI_acetyltransf"/>
</dbReference>
<evidence type="ECO:0000313" key="4">
    <source>
        <dbReference type="EMBL" id="MBE4909910.1"/>
    </source>
</evidence>
<sequence length="158" mass="18406">MIQLKEITKENWFEIIQLQSAEDQRNKIFERDIASNCFSLAQASIEGTWNVKAIYDEDLPIGFTMYGYSEELFSYEICRIMIDYRHQGKGFGKTAIQLVIDNMIKQFDCDEILLAFHPGNEKAKKLYESVGFKDTGKVITQFVDELIYSYKVNENTLK</sequence>
<feature type="domain" description="N-acetyltransferase" evidence="3">
    <location>
        <begin position="2"/>
        <end position="153"/>
    </location>
</feature>
<dbReference type="PANTHER" id="PTHR43420:SF47">
    <property type="entry name" value="N-ACETYLTRANSFERASE DOMAIN-CONTAINING PROTEIN"/>
    <property type="match status" value="1"/>
</dbReference>
<dbReference type="Proteomes" id="UP001516662">
    <property type="component" value="Unassembled WGS sequence"/>
</dbReference>
<comment type="caution">
    <text evidence="4">The sequence shown here is derived from an EMBL/GenBank/DDBJ whole genome shotgun (WGS) entry which is preliminary data.</text>
</comment>
<dbReference type="RefSeq" id="WP_193538998.1">
    <property type="nucleotide sequence ID" value="NZ_JADCLJ010000024.1"/>
</dbReference>
<evidence type="ECO:0000256" key="2">
    <source>
        <dbReference type="ARBA" id="ARBA00023315"/>
    </source>
</evidence>
<keyword evidence="1" id="KW-0808">Transferase</keyword>
<dbReference type="Pfam" id="PF00583">
    <property type="entry name" value="Acetyltransf_1"/>
    <property type="match status" value="1"/>
</dbReference>
<dbReference type="SUPFAM" id="SSF55729">
    <property type="entry name" value="Acyl-CoA N-acyltransferases (Nat)"/>
    <property type="match status" value="1"/>
</dbReference>
<evidence type="ECO:0000313" key="5">
    <source>
        <dbReference type="Proteomes" id="UP001516662"/>
    </source>
</evidence>
<dbReference type="CDD" id="cd04301">
    <property type="entry name" value="NAT_SF"/>
    <property type="match status" value="1"/>
</dbReference>
<dbReference type="InterPro" id="IPR000182">
    <property type="entry name" value="GNAT_dom"/>
</dbReference>
<proteinExistence type="predicted"/>